<dbReference type="RefSeq" id="WP_052751401.1">
    <property type="nucleotide sequence ID" value="NZ_JACKUJ010000020.1"/>
</dbReference>
<comment type="caution">
    <text evidence="2">The sequence shown here is derived from an EMBL/GenBank/DDBJ whole genome shotgun (WGS) entry which is preliminary data.</text>
</comment>
<reference evidence="1 3" key="1">
    <citation type="submission" date="2016-12" db="EMBL/GenBank/DDBJ databases">
        <title>The new phylogeny of genus Mycobacterium.</title>
        <authorList>
            <person name="Tortoli E."/>
            <person name="Trovato A."/>
            <person name="Cirillo D.M."/>
        </authorList>
    </citation>
    <scope>NUCLEOTIDE SEQUENCE [LARGE SCALE GENOMIC DNA]</scope>
    <source>
        <strain evidence="1 3">DSM 44942</strain>
    </source>
</reference>
<dbReference type="AlphaFoldDB" id="A0A5C7XQ27"/>
<dbReference type="EMBL" id="SSGD01000150">
    <property type="protein sequence ID" value="TXI51244.1"/>
    <property type="molecule type" value="Genomic_DNA"/>
</dbReference>
<organism evidence="2 4">
    <name type="scientific">Mycolicibacter arupensis</name>
    <dbReference type="NCBI Taxonomy" id="342002"/>
    <lineage>
        <taxon>Bacteria</taxon>
        <taxon>Bacillati</taxon>
        <taxon>Actinomycetota</taxon>
        <taxon>Actinomycetes</taxon>
        <taxon>Mycobacteriales</taxon>
        <taxon>Mycobacteriaceae</taxon>
        <taxon>Mycolicibacter</taxon>
    </lineage>
</organism>
<dbReference type="EMBL" id="MVHH01000052">
    <property type="protein sequence ID" value="OQZ93580.1"/>
    <property type="molecule type" value="Genomic_DNA"/>
</dbReference>
<protein>
    <submittedName>
        <fullName evidence="2">Uncharacterized protein</fullName>
    </submittedName>
</protein>
<dbReference type="CDD" id="cd24146">
    <property type="entry name" value="nat-AmDH_N_like"/>
    <property type="match status" value="1"/>
</dbReference>
<dbReference type="Proteomes" id="UP000321797">
    <property type="component" value="Unassembled WGS sequence"/>
</dbReference>
<evidence type="ECO:0000313" key="4">
    <source>
        <dbReference type="Proteomes" id="UP000321797"/>
    </source>
</evidence>
<accession>A0A5C7XQ27</accession>
<dbReference type="OrthoDB" id="4379719at2"/>
<sequence length="678" mass="70655">MAAQQPIRVVIWGPGDMGGRALQATLDSPDYDVVGVKVFSPHKNGVDIGVLAGRDPVGVLATTSKEAILALDADLVIHTPTTPALLQGADEDVVELLASGKNVVSAAAFHNPAQPTWLSESHSPMSVLRSLARLKVTGNVFGPAEKRALKGLAATMRAVDSPLGFALRPGAEVLARGVVGRAIHQRADGVRLQKACLSGGVSLHGTGLHPGLMVEQVLLRIALLMEEVEEVRFLEVGDLSAAPDGMWGGLASLGFGEPLSAVDNDHAIAWMQHFYFDAVLGNVAWELWGVPPEQVRVERHVYPVPARVEVTAGGTVIRPGTVGAIHMTYRGYIGDRLFMTNEECWHVGGGNAHLGPDHPNSLAGGHLITLEGKPGRVEMRSEPDDEAFNADWSAVTDISVNAMLAAVPALIAASPGVVIPDLAPRYRLEAASTDPAPLQSTTPTIAVAVVGDGAVAEHLTGRITERTDFAGIVAADAASADLVVFATDGPPDAQAVVDALAAGTDVITVSPVPDSAAVLTACRTGGSTFHATGGHVAALPGYVMRALSGISRGTQSVTLTQEVTEHPADEPSLELARALLGEAVFRTEGPDARAVLDTASPGTDAPLRWRLRTESGDGSGSTRFTFHAGDTPDAVHPAVHLTCWGILAAIAPVRASAPGIVHHDLGIDHVRADHRLPS</sequence>
<keyword evidence="3" id="KW-1185">Reference proteome</keyword>
<gene>
    <name evidence="1" type="ORF">BST15_17765</name>
    <name evidence="2" type="ORF">E6Q54_20645</name>
</gene>
<proteinExistence type="predicted"/>
<reference evidence="2 4" key="2">
    <citation type="submission" date="2018-09" db="EMBL/GenBank/DDBJ databases">
        <title>Metagenome Assembled Genomes from an Advanced Water Purification Facility.</title>
        <authorList>
            <person name="Stamps B.W."/>
            <person name="Spear J.R."/>
        </authorList>
    </citation>
    <scope>NUCLEOTIDE SEQUENCE [LARGE SCALE GENOMIC DNA]</scope>
    <source>
        <strain evidence="2">Bin_29_2</strain>
    </source>
</reference>
<evidence type="ECO:0000313" key="1">
    <source>
        <dbReference type="EMBL" id="OQZ93580.1"/>
    </source>
</evidence>
<dbReference type="Proteomes" id="UP000192327">
    <property type="component" value="Unassembled WGS sequence"/>
</dbReference>
<name>A0A5C7XQ27_9MYCO</name>
<dbReference type="Gene3D" id="3.40.50.720">
    <property type="entry name" value="NAD(P)-binding Rossmann-like Domain"/>
    <property type="match status" value="1"/>
</dbReference>
<evidence type="ECO:0000313" key="2">
    <source>
        <dbReference type="EMBL" id="TXI51244.1"/>
    </source>
</evidence>
<dbReference type="InterPro" id="IPR036291">
    <property type="entry name" value="NAD(P)-bd_dom_sf"/>
</dbReference>
<dbReference type="SUPFAM" id="SSF51735">
    <property type="entry name" value="NAD(P)-binding Rossmann-fold domains"/>
    <property type="match status" value="1"/>
</dbReference>
<evidence type="ECO:0000313" key="3">
    <source>
        <dbReference type="Proteomes" id="UP000192327"/>
    </source>
</evidence>